<proteinExistence type="predicted"/>
<evidence type="ECO:0000313" key="1">
    <source>
        <dbReference type="EMBL" id="RON17360.1"/>
    </source>
</evidence>
<comment type="caution">
    <text evidence="1">The sequence shown here is derived from an EMBL/GenBank/DDBJ whole genome shotgun (WGS) entry which is preliminary data.</text>
</comment>
<organism evidence="1 2">
    <name type="scientific">Pseudomonas frederiksbergensis</name>
    <dbReference type="NCBI Taxonomy" id="104087"/>
    <lineage>
        <taxon>Bacteria</taxon>
        <taxon>Pseudomonadati</taxon>
        <taxon>Pseudomonadota</taxon>
        <taxon>Gammaproteobacteria</taxon>
        <taxon>Pseudomonadales</taxon>
        <taxon>Pseudomonadaceae</taxon>
        <taxon>Pseudomonas</taxon>
    </lineage>
</organism>
<protein>
    <submittedName>
        <fullName evidence="1">Uncharacterized protein</fullName>
    </submittedName>
</protein>
<accession>A0A423HVV9</accession>
<sequence>MGIYREIKSEIKELVVLIKMTERYEALIANGFVSLDNQSIVINEQRLSRIEELLRKYDVGL</sequence>
<evidence type="ECO:0000313" key="2">
    <source>
        <dbReference type="Proteomes" id="UP000284002"/>
    </source>
</evidence>
<gene>
    <name evidence="1" type="ORF">BK662_07495</name>
</gene>
<dbReference type="AlphaFoldDB" id="A0A423HVV9"/>
<dbReference type="EMBL" id="MOBM01000011">
    <property type="protein sequence ID" value="RON17360.1"/>
    <property type="molecule type" value="Genomic_DNA"/>
</dbReference>
<dbReference type="Proteomes" id="UP000284002">
    <property type="component" value="Unassembled WGS sequence"/>
</dbReference>
<reference evidence="1 2" key="1">
    <citation type="submission" date="2016-10" db="EMBL/GenBank/DDBJ databases">
        <title>Comparative genome analysis of multiple Pseudomonas spp. focuses on biocontrol and plant growth promoting traits.</title>
        <authorList>
            <person name="Tao X.-Y."/>
            <person name="Taylor C.G."/>
        </authorList>
    </citation>
    <scope>NUCLEOTIDE SEQUENCE [LARGE SCALE GENOMIC DNA]</scope>
    <source>
        <strain evidence="1 2">36C6</strain>
    </source>
</reference>
<dbReference type="RefSeq" id="WP_123357612.1">
    <property type="nucleotide sequence ID" value="NZ_MOBM01000011.1"/>
</dbReference>
<name>A0A423HVV9_9PSED</name>